<feature type="non-terminal residue" evidence="1">
    <location>
        <position position="1"/>
    </location>
</feature>
<dbReference type="AlphaFoldDB" id="A0AAD5XBE2"/>
<sequence>MEFEDTEIGSDDDKALNAETQYMIYEDQSQNIYKFTECYAWRLFQAVKDRINNGTKQHTAAIEVVTIYGITADK</sequence>
<comment type="caution">
    <text evidence="1">The sequence shown here is derived from an EMBL/GenBank/DDBJ whole genome shotgun (WGS) entry which is preliminary data.</text>
</comment>
<reference evidence="1" key="1">
    <citation type="submission" date="2020-05" db="EMBL/GenBank/DDBJ databases">
        <title>Phylogenomic resolution of chytrid fungi.</title>
        <authorList>
            <person name="Stajich J.E."/>
            <person name="Amses K."/>
            <person name="Simmons R."/>
            <person name="Seto K."/>
            <person name="Myers J."/>
            <person name="Bonds A."/>
            <person name="Quandt C.A."/>
            <person name="Barry K."/>
            <person name="Liu P."/>
            <person name="Grigoriev I."/>
            <person name="Longcore J.E."/>
            <person name="James T.Y."/>
        </authorList>
    </citation>
    <scope>NUCLEOTIDE SEQUENCE</scope>
    <source>
        <strain evidence="1">JEL0513</strain>
    </source>
</reference>
<proteinExistence type="predicted"/>
<dbReference type="Proteomes" id="UP001211907">
    <property type="component" value="Unassembled WGS sequence"/>
</dbReference>
<keyword evidence="2" id="KW-1185">Reference proteome</keyword>
<dbReference type="EMBL" id="JADGJH010001455">
    <property type="protein sequence ID" value="KAJ3113351.1"/>
    <property type="molecule type" value="Genomic_DNA"/>
</dbReference>
<evidence type="ECO:0000313" key="2">
    <source>
        <dbReference type="Proteomes" id="UP001211907"/>
    </source>
</evidence>
<gene>
    <name evidence="1" type="ORF">HK100_002012</name>
</gene>
<protein>
    <submittedName>
        <fullName evidence="1">Uncharacterized protein</fullName>
    </submittedName>
</protein>
<name>A0AAD5XBE2_9FUNG</name>
<accession>A0AAD5XBE2</accession>
<evidence type="ECO:0000313" key="1">
    <source>
        <dbReference type="EMBL" id="KAJ3113351.1"/>
    </source>
</evidence>
<organism evidence="1 2">
    <name type="scientific">Physocladia obscura</name>
    <dbReference type="NCBI Taxonomy" id="109957"/>
    <lineage>
        <taxon>Eukaryota</taxon>
        <taxon>Fungi</taxon>
        <taxon>Fungi incertae sedis</taxon>
        <taxon>Chytridiomycota</taxon>
        <taxon>Chytridiomycota incertae sedis</taxon>
        <taxon>Chytridiomycetes</taxon>
        <taxon>Chytridiales</taxon>
        <taxon>Chytriomycetaceae</taxon>
        <taxon>Physocladia</taxon>
    </lineage>
</organism>